<dbReference type="Proteomes" id="UP000001056">
    <property type="component" value="Unassembled WGS sequence"/>
</dbReference>
<gene>
    <name evidence="2" type="ORF">CHGG_03358</name>
</gene>
<dbReference type="GeneID" id="4388638"/>
<evidence type="ECO:0000313" key="3">
    <source>
        <dbReference type="Proteomes" id="UP000001056"/>
    </source>
</evidence>
<dbReference type="RefSeq" id="XP_001229874.1">
    <property type="nucleotide sequence ID" value="XM_001229873.1"/>
</dbReference>
<dbReference type="AlphaFoldDB" id="Q2H8U6"/>
<dbReference type="VEuPathDB" id="FungiDB:CHGG_03358"/>
<dbReference type="HOGENOM" id="CLU_2904007_0_0_1"/>
<name>Q2H8U6_CHAGB</name>
<accession>Q2H8U6</accession>
<dbReference type="InParanoid" id="Q2H8U6"/>
<dbReference type="EMBL" id="CH408030">
    <property type="protein sequence ID" value="EAQ91423.1"/>
    <property type="molecule type" value="Genomic_DNA"/>
</dbReference>
<organism evidence="2 3">
    <name type="scientific">Chaetomium globosum (strain ATCC 6205 / CBS 148.51 / DSM 1962 / NBRC 6347 / NRRL 1970)</name>
    <name type="common">Soil fungus</name>
    <dbReference type="NCBI Taxonomy" id="306901"/>
    <lineage>
        <taxon>Eukaryota</taxon>
        <taxon>Fungi</taxon>
        <taxon>Dikarya</taxon>
        <taxon>Ascomycota</taxon>
        <taxon>Pezizomycotina</taxon>
        <taxon>Sordariomycetes</taxon>
        <taxon>Sordariomycetidae</taxon>
        <taxon>Sordariales</taxon>
        <taxon>Chaetomiaceae</taxon>
        <taxon>Chaetomium</taxon>
    </lineage>
</organism>
<proteinExistence type="predicted"/>
<evidence type="ECO:0000313" key="2">
    <source>
        <dbReference type="EMBL" id="EAQ91423.1"/>
    </source>
</evidence>
<protein>
    <submittedName>
        <fullName evidence="2">Uncharacterized protein</fullName>
    </submittedName>
</protein>
<dbReference type="OrthoDB" id="10511261at2759"/>
<sequence>MKPTMNEDVTDVSTTTTAAKLDSLTKPPIRAQPSALGKPPAQPPTTQRTKVPAGRTRDEARL</sequence>
<feature type="region of interest" description="Disordered" evidence="1">
    <location>
        <begin position="1"/>
        <end position="62"/>
    </location>
</feature>
<keyword evidence="3" id="KW-1185">Reference proteome</keyword>
<evidence type="ECO:0000256" key="1">
    <source>
        <dbReference type="SAM" id="MobiDB-lite"/>
    </source>
</evidence>
<reference evidence="3" key="1">
    <citation type="journal article" date="2015" name="Genome Announc.">
        <title>Draft genome sequence of the cellulolytic fungus Chaetomium globosum.</title>
        <authorList>
            <person name="Cuomo C.A."/>
            <person name="Untereiner W.A."/>
            <person name="Ma L.-J."/>
            <person name="Grabherr M."/>
            <person name="Birren B.W."/>
        </authorList>
    </citation>
    <scope>NUCLEOTIDE SEQUENCE [LARGE SCALE GENOMIC DNA]</scope>
    <source>
        <strain evidence="3">ATCC 6205 / CBS 148.51 / DSM 1962 / NBRC 6347 / NRRL 1970</strain>
    </source>
</reference>